<dbReference type="EMBL" id="QWFX01000006">
    <property type="protein sequence ID" value="RIJ30453.1"/>
    <property type="molecule type" value="Genomic_DNA"/>
</dbReference>
<organism evidence="1 2">
    <name type="scientific">Henriciella mobilis</name>
    <dbReference type="NCBI Taxonomy" id="2305467"/>
    <lineage>
        <taxon>Bacteria</taxon>
        <taxon>Pseudomonadati</taxon>
        <taxon>Pseudomonadota</taxon>
        <taxon>Alphaproteobacteria</taxon>
        <taxon>Hyphomonadales</taxon>
        <taxon>Hyphomonadaceae</taxon>
        <taxon>Henriciella</taxon>
    </lineage>
</organism>
<gene>
    <name evidence="1" type="ORF">D1223_07415</name>
</gene>
<dbReference type="AlphaFoldDB" id="A0A399RIS6"/>
<evidence type="ECO:0000313" key="2">
    <source>
        <dbReference type="Proteomes" id="UP000266385"/>
    </source>
</evidence>
<reference evidence="1 2" key="1">
    <citation type="submission" date="2018-08" db="EMBL/GenBank/DDBJ databases">
        <title>Henriciella mobilis sp. nov., isolated from seawater.</title>
        <authorList>
            <person name="Cheng H."/>
            <person name="Wu Y.-H."/>
            <person name="Xu X.-W."/>
            <person name="Guo L.-L."/>
        </authorList>
    </citation>
    <scope>NUCLEOTIDE SEQUENCE [LARGE SCALE GENOMIC DNA]</scope>
    <source>
        <strain evidence="1 2">JN25</strain>
    </source>
</reference>
<dbReference type="Proteomes" id="UP000266385">
    <property type="component" value="Unassembled WGS sequence"/>
</dbReference>
<accession>A0A399RIS6</accession>
<proteinExistence type="predicted"/>
<evidence type="ECO:0000313" key="1">
    <source>
        <dbReference type="EMBL" id="RIJ30453.1"/>
    </source>
</evidence>
<name>A0A399RIS6_9PROT</name>
<keyword evidence="2" id="KW-1185">Reference proteome</keyword>
<protein>
    <submittedName>
        <fullName evidence="1">Uncharacterized protein</fullName>
    </submittedName>
</protein>
<sequence>MLGGLRQCKLKMNHSASSRKYKTLPPPKSWVELTDACVVRISSSGSFEAAQSELQQLVDLAPTLNSKIVQQNTRAPWNAPEVVSLFQECTFRQLVIVSDEISTFLVGLASLALESGYDTFAVIHNLDKAPQSASMRLEMIGAKIVDFERFLEECRIATKS</sequence>
<comment type="caution">
    <text evidence="1">The sequence shown here is derived from an EMBL/GenBank/DDBJ whole genome shotgun (WGS) entry which is preliminary data.</text>
</comment>